<dbReference type="EMBL" id="JAOTOJ010000009">
    <property type="protein sequence ID" value="KAK9395737.1"/>
    <property type="molecule type" value="Genomic_DNA"/>
</dbReference>
<dbReference type="SUPFAM" id="SSF50630">
    <property type="entry name" value="Acid proteases"/>
    <property type="match status" value="1"/>
</dbReference>
<sequence>MRRPLPVLWRSRPYGGQVSCKGTHSSGRKRARPGLEGSVGRACLETGPVPPPQQTLVKHLVLPVTVFVPGQGAVEIQALVDSGATANFMDSAFAMQWSIPQQQLSPPVLVETTDRQPLRSGPVVVATRPLHMRIGPHVEEAVFYVATVSHFPVVLGLKWLRAHDLHIIWSGAVRFPSKKCATHHLHACAGNVATYPEFTRKEDKIMPRTVIPLKRLVATGESMELRGRIREVQHQDPFVAAQRHELAGDEGDKTPWMYTEDLLHF</sequence>
<dbReference type="CDD" id="cd00303">
    <property type="entry name" value="retropepsin_like"/>
    <property type="match status" value="1"/>
</dbReference>
<dbReference type="Gene3D" id="2.40.70.10">
    <property type="entry name" value="Acid Proteases"/>
    <property type="match status" value="1"/>
</dbReference>
<gene>
    <name evidence="1" type="ORF">NXF25_019098</name>
</gene>
<dbReference type="Proteomes" id="UP001474421">
    <property type="component" value="Unassembled WGS sequence"/>
</dbReference>
<evidence type="ECO:0000313" key="1">
    <source>
        <dbReference type="EMBL" id="KAK9395737.1"/>
    </source>
</evidence>
<organism evidence="1 2">
    <name type="scientific">Crotalus adamanteus</name>
    <name type="common">Eastern diamondback rattlesnake</name>
    <dbReference type="NCBI Taxonomy" id="8729"/>
    <lineage>
        <taxon>Eukaryota</taxon>
        <taxon>Metazoa</taxon>
        <taxon>Chordata</taxon>
        <taxon>Craniata</taxon>
        <taxon>Vertebrata</taxon>
        <taxon>Euteleostomi</taxon>
        <taxon>Lepidosauria</taxon>
        <taxon>Squamata</taxon>
        <taxon>Bifurcata</taxon>
        <taxon>Unidentata</taxon>
        <taxon>Episquamata</taxon>
        <taxon>Toxicofera</taxon>
        <taxon>Serpentes</taxon>
        <taxon>Colubroidea</taxon>
        <taxon>Viperidae</taxon>
        <taxon>Crotalinae</taxon>
        <taxon>Crotalus</taxon>
    </lineage>
</organism>
<keyword evidence="2" id="KW-1185">Reference proteome</keyword>
<accession>A0AAW1B1E7</accession>
<comment type="caution">
    <text evidence="1">The sequence shown here is derived from an EMBL/GenBank/DDBJ whole genome shotgun (WGS) entry which is preliminary data.</text>
</comment>
<dbReference type="Pfam" id="PF13650">
    <property type="entry name" value="Asp_protease_2"/>
    <property type="match status" value="1"/>
</dbReference>
<proteinExistence type="predicted"/>
<evidence type="ECO:0000313" key="2">
    <source>
        <dbReference type="Proteomes" id="UP001474421"/>
    </source>
</evidence>
<dbReference type="InterPro" id="IPR021109">
    <property type="entry name" value="Peptidase_aspartic_dom_sf"/>
</dbReference>
<dbReference type="AlphaFoldDB" id="A0AAW1B1E7"/>
<name>A0AAW1B1E7_CROAD</name>
<protein>
    <submittedName>
        <fullName evidence="1">PEG10: Retrotransposon-derived protein PEG10</fullName>
    </submittedName>
</protein>
<reference evidence="1 2" key="1">
    <citation type="journal article" date="2024" name="Proc. Natl. Acad. Sci. U.S.A.">
        <title>The genetic regulatory architecture and epigenomic basis for age-related changes in rattlesnake venom.</title>
        <authorList>
            <person name="Hogan M.P."/>
            <person name="Holding M.L."/>
            <person name="Nystrom G.S."/>
            <person name="Colston T.J."/>
            <person name="Bartlett D.A."/>
            <person name="Mason A.J."/>
            <person name="Ellsworth S.A."/>
            <person name="Rautsaw R.M."/>
            <person name="Lawrence K.C."/>
            <person name="Strickland J.L."/>
            <person name="He B."/>
            <person name="Fraser P."/>
            <person name="Margres M.J."/>
            <person name="Gilbert D.M."/>
            <person name="Gibbs H.L."/>
            <person name="Parkinson C.L."/>
            <person name="Rokyta D.R."/>
        </authorList>
    </citation>
    <scope>NUCLEOTIDE SEQUENCE [LARGE SCALE GENOMIC DNA]</scope>
    <source>
        <strain evidence="1">DRR0105</strain>
    </source>
</reference>